<dbReference type="NCBIfam" id="TIGR00377">
    <property type="entry name" value="ant_ant_sig"/>
    <property type="match status" value="1"/>
</dbReference>
<keyword evidence="4" id="KW-1185">Reference proteome</keyword>
<gene>
    <name evidence="3" type="ORF">KHC33_08370</name>
</gene>
<dbReference type="EMBL" id="CP075546">
    <property type="protein sequence ID" value="QVV90473.1"/>
    <property type="molecule type" value="Genomic_DNA"/>
</dbReference>
<dbReference type="GeneID" id="65565080"/>
<evidence type="ECO:0000256" key="1">
    <source>
        <dbReference type="ARBA" id="ARBA00009013"/>
    </source>
</evidence>
<dbReference type="SUPFAM" id="SSF52091">
    <property type="entry name" value="SpoIIaa-like"/>
    <property type="match status" value="1"/>
</dbReference>
<dbReference type="InterPro" id="IPR036513">
    <property type="entry name" value="STAS_dom_sf"/>
</dbReference>
<dbReference type="Gene3D" id="3.30.750.24">
    <property type="entry name" value="STAS domain"/>
    <property type="match status" value="1"/>
</dbReference>
<dbReference type="Pfam" id="PF01740">
    <property type="entry name" value="STAS"/>
    <property type="match status" value="1"/>
</dbReference>
<evidence type="ECO:0000313" key="4">
    <source>
        <dbReference type="Proteomes" id="UP000680656"/>
    </source>
</evidence>
<dbReference type="PANTHER" id="PTHR33495:SF2">
    <property type="entry name" value="ANTI-SIGMA FACTOR ANTAGONIST TM_1081-RELATED"/>
    <property type="match status" value="1"/>
</dbReference>
<evidence type="ECO:0000313" key="3">
    <source>
        <dbReference type="EMBL" id="QVV90473.1"/>
    </source>
</evidence>
<dbReference type="InterPro" id="IPR002645">
    <property type="entry name" value="STAS_dom"/>
</dbReference>
<protein>
    <submittedName>
        <fullName evidence="3">STAS domain-containing protein</fullName>
    </submittedName>
</protein>
<sequence length="135" mass="15016">MASPDFETNILYTLKKEAGSVLPIDIWYEGEIWVFHPVGSIDTTTSSDLEGTLMEGIAQGMRWIILDLTDVRYVSSAGIRVFITTVKSLKKENGEIRFSTPNKNVLDVLQLSGLLKILKVYPDNSTAIKSFACKT</sequence>
<reference evidence="3 4" key="1">
    <citation type="submission" date="2021-05" db="EMBL/GenBank/DDBJ databases">
        <title>A novel Methanospirillum isolate from a pyrite-forming mixed culture.</title>
        <authorList>
            <person name="Bunk B."/>
            <person name="Sproer C."/>
            <person name="Spring S."/>
            <person name="Pester M."/>
        </authorList>
    </citation>
    <scope>NUCLEOTIDE SEQUENCE [LARGE SCALE GENOMIC DNA]</scope>
    <source>
        <strain evidence="3 4">J.3.6.1-F.2.7.3</strain>
    </source>
</reference>
<comment type="similarity">
    <text evidence="1">Belongs to the anti-sigma-factor antagonist family.</text>
</comment>
<dbReference type="GO" id="GO:0043856">
    <property type="term" value="F:anti-sigma factor antagonist activity"/>
    <property type="evidence" value="ECO:0007669"/>
    <property type="project" value="InterPro"/>
</dbReference>
<dbReference type="CDD" id="cd07043">
    <property type="entry name" value="STAS_anti-anti-sigma_factors"/>
    <property type="match status" value="1"/>
</dbReference>
<evidence type="ECO:0000259" key="2">
    <source>
        <dbReference type="PROSITE" id="PS50801"/>
    </source>
</evidence>
<dbReference type="RefSeq" id="WP_214421241.1">
    <property type="nucleotide sequence ID" value="NZ_CP075546.1"/>
</dbReference>
<organism evidence="3 4">
    <name type="scientific">Methanospirillum purgamenti</name>
    <dbReference type="NCBI Taxonomy" id="2834276"/>
    <lineage>
        <taxon>Archaea</taxon>
        <taxon>Methanobacteriati</taxon>
        <taxon>Methanobacteriota</taxon>
        <taxon>Stenosarchaea group</taxon>
        <taxon>Methanomicrobia</taxon>
        <taxon>Methanomicrobiales</taxon>
        <taxon>Methanospirillaceae</taxon>
        <taxon>Methanospirillum</taxon>
    </lineage>
</organism>
<dbReference type="Proteomes" id="UP000680656">
    <property type="component" value="Chromosome"/>
</dbReference>
<accession>A0A8E7B3K4</accession>
<name>A0A8E7B3K4_9EURY</name>
<dbReference type="PROSITE" id="PS50801">
    <property type="entry name" value="STAS"/>
    <property type="match status" value="1"/>
</dbReference>
<proteinExistence type="inferred from homology"/>
<dbReference type="AlphaFoldDB" id="A0A8E7B3K4"/>
<dbReference type="PANTHER" id="PTHR33495">
    <property type="entry name" value="ANTI-SIGMA FACTOR ANTAGONIST TM_1081-RELATED-RELATED"/>
    <property type="match status" value="1"/>
</dbReference>
<dbReference type="InterPro" id="IPR003658">
    <property type="entry name" value="Anti-sigma_ant"/>
</dbReference>
<dbReference type="KEGG" id="mrtj:KHC33_08370"/>
<feature type="domain" description="STAS" evidence="2">
    <location>
        <begin position="34"/>
        <end position="131"/>
    </location>
</feature>